<dbReference type="AlphaFoldDB" id="A0A2P2MZL6"/>
<protein>
    <submittedName>
        <fullName evidence="1">Uncharacterized protein</fullName>
    </submittedName>
</protein>
<dbReference type="EMBL" id="GGEC01055181">
    <property type="protein sequence ID" value="MBX35665.1"/>
    <property type="molecule type" value="Transcribed_RNA"/>
</dbReference>
<accession>A0A2P2MZL6</accession>
<evidence type="ECO:0000313" key="1">
    <source>
        <dbReference type="EMBL" id="MBX35665.1"/>
    </source>
</evidence>
<proteinExistence type="predicted"/>
<name>A0A2P2MZL6_RHIMU</name>
<organism evidence="1">
    <name type="scientific">Rhizophora mucronata</name>
    <name type="common">Asiatic mangrove</name>
    <dbReference type="NCBI Taxonomy" id="61149"/>
    <lineage>
        <taxon>Eukaryota</taxon>
        <taxon>Viridiplantae</taxon>
        <taxon>Streptophyta</taxon>
        <taxon>Embryophyta</taxon>
        <taxon>Tracheophyta</taxon>
        <taxon>Spermatophyta</taxon>
        <taxon>Magnoliopsida</taxon>
        <taxon>eudicotyledons</taxon>
        <taxon>Gunneridae</taxon>
        <taxon>Pentapetalae</taxon>
        <taxon>rosids</taxon>
        <taxon>fabids</taxon>
        <taxon>Malpighiales</taxon>
        <taxon>Rhizophoraceae</taxon>
        <taxon>Rhizophora</taxon>
    </lineage>
</organism>
<sequence length="67" mass="7860">MPKENLAENFIIFLHQRGISQRPNPDFPSQLNKWHVDMVQLTNSGNKNNIYRRQHKSKIENISVSAE</sequence>
<reference evidence="1" key="1">
    <citation type="submission" date="2018-02" db="EMBL/GenBank/DDBJ databases">
        <title>Rhizophora mucronata_Transcriptome.</title>
        <authorList>
            <person name="Meera S.P."/>
            <person name="Sreeshan A."/>
            <person name="Augustine A."/>
        </authorList>
    </citation>
    <scope>NUCLEOTIDE SEQUENCE</scope>
    <source>
        <tissue evidence="1">Leaf</tissue>
    </source>
</reference>